<dbReference type="eggNOG" id="KOG1339">
    <property type="taxonomic scope" value="Eukaryota"/>
</dbReference>
<evidence type="ECO:0000313" key="9">
    <source>
        <dbReference type="Proteomes" id="UP000014074"/>
    </source>
</evidence>
<dbReference type="Proteomes" id="UP000014074">
    <property type="component" value="Unassembled WGS sequence"/>
</dbReference>
<accession>R8BV72</accession>
<feature type="domain" description="Peptidase A1" evidence="7">
    <location>
        <begin position="101"/>
        <end position="410"/>
    </location>
</feature>
<dbReference type="InterPro" id="IPR034163">
    <property type="entry name" value="Aspergillopepsin-like_cat_dom"/>
</dbReference>
<gene>
    <name evidence="8" type="ORF">UCRPA7_1290</name>
</gene>
<dbReference type="SUPFAM" id="SSF50630">
    <property type="entry name" value="Acid proteases"/>
    <property type="match status" value="1"/>
</dbReference>
<evidence type="ECO:0000259" key="7">
    <source>
        <dbReference type="PROSITE" id="PS51767"/>
    </source>
</evidence>
<keyword evidence="2 6" id="KW-0645">Protease</keyword>
<sequence length="416" mass="45168">MSTPRPFTDNGADTLQDVPRSEEARNVMGEGTFTIKQEKRATTRKRTGLDAMVRAYAKYNVSLPPQLKVAMKHADEVTARKRGSMWGTTSATPPGGYDYEYVSPVKVGTPAQTINMDIDTGSADFWLFYSKTPSIYQGGQTLYYPEKSSTSKKLTDSRWSIGYGDGSGASGVVYTDRVVVGNTYLNGMYVECATYVSSSFTNDAYSSGLFGLGLGGNTVKPTAQGTYAQKIQSSLAAPLFTANLKNGAAGNYNFGYIATFEFQGRIQYSYVDKSSIYWKFVATGYRIGTSTATYTTLPYTAIADTGTTLLLLPDSIVQAYWSKVAGAAYDSSWAAILFPCSRTLPDFTFGIGTYRGVIPGRYMNYGQVNSSTCYGGIQSQGTIGFSIFGDIALKAQFVVFDLGNRRVGFANKKLTT</sequence>
<name>R8BV72_PHAM7</name>
<proteinExistence type="inferred from homology"/>
<evidence type="ECO:0000256" key="6">
    <source>
        <dbReference type="RuleBase" id="RU000454"/>
    </source>
</evidence>
<dbReference type="InterPro" id="IPR001969">
    <property type="entry name" value="Aspartic_peptidase_AS"/>
</dbReference>
<dbReference type="PANTHER" id="PTHR47966:SF2">
    <property type="entry name" value="ASPERGILLOPEPSIN-1-RELATED"/>
    <property type="match status" value="1"/>
</dbReference>
<dbReference type="GeneID" id="19321424"/>
<evidence type="ECO:0000256" key="5">
    <source>
        <dbReference type="PIRSR" id="PIRSR601461-1"/>
    </source>
</evidence>
<reference evidence="9" key="1">
    <citation type="journal article" date="2013" name="Genome Announc.">
        <title>Draft genome sequence of the ascomycete Phaeoacremonium aleophilum strain UCR-PA7, a causal agent of the esca disease complex in grapevines.</title>
        <authorList>
            <person name="Blanco-Ulate B."/>
            <person name="Rolshausen P."/>
            <person name="Cantu D."/>
        </authorList>
    </citation>
    <scope>NUCLEOTIDE SEQUENCE [LARGE SCALE GENOMIC DNA]</scope>
    <source>
        <strain evidence="9">UCR-PA7</strain>
    </source>
</reference>
<dbReference type="GO" id="GO:0004190">
    <property type="term" value="F:aspartic-type endopeptidase activity"/>
    <property type="evidence" value="ECO:0007669"/>
    <property type="project" value="UniProtKB-KW"/>
</dbReference>
<dbReference type="HOGENOM" id="CLU_013253_0_1_1"/>
<dbReference type="RefSeq" id="XP_007912065.1">
    <property type="nucleotide sequence ID" value="XM_007913874.1"/>
</dbReference>
<protein>
    <submittedName>
        <fullName evidence="8">Putative secreted aspartic proteinase protein</fullName>
    </submittedName>
</protein>
<dbReference type="EMBL" id="KB932853">
    <property type="protein sequence ID" value="EOO03199.1"/>
    <property type="molecule type" value="Genomic_DNA"/>
</dbReference>
<keyword evidence="9" id="KW-1185">Reference proteome</keyword>
<dbReference type="PROSITE" id="PS51767">
    <property type="entry name" value="PEPTIDASE_A1"/>
    <property type="match status" value="1"/>
</dbReference>
<keyword evidence="4 6" id="KW-0378">Hydrolase</keyword>
<organism evidence="8 9">
    <name type="scientific">Phaeoacremonium minimum (strain UCR-PA7)</name>
    <name type="common">Esca disease fungus</name>
    <name type="synonym">Togninia minima</name>
    <dbReference type="NCBI Taxonomy" id="1286976"/>
    <lineage>
        <taxon>Eukaryota</taxon>
        <taxon>Fungi</taxon>
        <taxon>Dikarya</taxon>
        <taxon>Ascomycota</taxon>
        <taxon>Pezizomycotina</taxon>
        <taxon>Sordariomycetes</taxon>
        <taxon>Sordariomycetidae</taxon>
        <taxon>Togniniales</taxon>
        <taxon>Togniniaceae</taxon>
        <taxon>Phaeoacremonium</taxon>
    </lineage>
</organism>
<feature type="active site" evidence="5">
    <location>
        <position position="119"/>
    </location>
</feature>
<evidence type="ECO:0000256" key="4">
    <source>
        <dbReference type="ARBA" id="ARBA00022801"/>
    </source>
</evidence>
<comment type="similarity">
    <text evidence="1 6">Belongs to the peptidase A1 family.</text>
</comment>
<feature type="active site" evidence="5">
    <location>
        <position position="304"/>
    </location>
</feature>
<dbReference type="OrthoDB" id="2747330at2759"/>
<dbReference type="KEGG" id="tmn:UCRPA7_1290"/>
<dbReference type="InterPro" id="IPR001461">
    <property type="entry name" value="Aspartic_peptidase_A1"/>
</dbReference>
<dbReference type="Gene3D" id="2.40.70.10">
    <property type="entry name" value="Acid Proteases"/>
    <property type="match status" value="2"/>
</dbReference>
<evidence type="ECO:0000256" key="1">
    <source>
        <dbReference type="ARBA" id="ARBA00007447"/>
    </source>
</evidence>
<dbReference type="PRINTS" id="PR00792">
    <property type="entry name" value="PEPSIN"/>
</dbReference>
<dbReference type="PANTHER" id="PTHR47966">
    <property type="entry name" value="BETA-SITE APP-CLEAVING ENZYME, ISOFORM A-RELATED"/>
    <property type="match status" value="1"/>
</dbReference>
<evidence type="ECO:0000256" key="2">
    <source>
        <dbReference type="ARBA" id="ARBA00022670"/>
    </source>
</evidence>
<dbReference type="InterPro" id="IPR033121">
    <property type="entry name" value="PEPTIDASE_A1"/>
</dbReference>
<evidence type="ECO:0000313" key="8">
    <source>
        <dbReference type="EMBL" id="EOO03199.1"/>
    </source>
</evidence>
<dbReference type="PROSITE" id="PS00141">
    <property type="entry name" value="ASP_PROTEASE"/>
    <property type="match status" value="1"/>
</dbReference>
<dbReference type="AlphaFoldDB" id="R8BV72"/>
<dbReference type="CDD" id="cd06097">
    <property type="entry name" value="Aspergillopepsin_like"/>
    <property type="match status" value="1"/>
</dbReference>
<evidence type="ECO:0000256" key="3">
    <source>
        <dbReference type="ARBA" id="ARBA00022750"/>
    </source>
</evidence>
<keyword evidence="3 6" id="KW-0064">Aspartyl protease</keyword>
<dbReference type="InterPro" id="IPR021109">
    <property type="entry name" value="Peptidase_aspartic_dom_sf"/>
</dbReference>
<dbReference type="GO" id="GO:0006508">
    <property type="term" value="P:proteolysis"/>
    <property type="evidence" value="ECO:0007669"/>
    <property type="project" value="UniProtKB-KW"/>
</dbReference>
<dbReference type="Pfam" id="PF00026">
    <property type="entry name" value="Asp"/>
    <property type="match status" value="1"/>
</dbReference>